<dbReference type="PANTHER" id="PTHR37984">
    <property type="entry name" value="PROTEIN CBG26694"/>
    <property type="match status" value="1"/>
</dbReference>
<dbReference type="Gene3D" id="3.30.420.10">
    <property type="entry name" value="Ribonuclease H-like superfamily/Ribonuclease H"/>
    <property type="match status" value="1"/>
</dbReference>
<proteinExistence type="predicted"/>
<keyword evidence="1" id="KW-0808">Transferase</keyword>
<evidence type="ECO:0000313" key="8">
    <source>
        <dbReference type="Proteomes" id="UP001066276"/>
    </source>
</evidence>
<evidence type="ECO:0000256" key="5">
    <source>
        <dbReference type="ARBA" id="ARBA00022801"/>
    </source>
</evidence>
<dbReference type="InterPro" id="IPR050951">
    <property type="entry name" value="Retrovirus_Pol_polyprotein"/>
</dbReference>
<evidence type="ECO:0000313" key="7">
    <source>
        <dbReference type="EMBL" id="KAJ1165593.1"/>
    </source>
</evidence>
<evidence type="ECO:0000256" key="1">
    <source>
        <dbReference type="ARBA" id="ARBA00022679"/>
    </source>
</evidence>
<accession>A0AAV7SND2</accession>
<evidence type="ECO:0000256" key="4">
    <source>
        <dbReference type="ARBA" id="ARBA00022759"/>
    </source>
</evidence>
<keyword evidence="2" id="KW-0548">Nucleotidyltransferase</keyword>
<dbReference type="GO" id="GO:0016787">
    <property type="term" value="F:hydrolase activity"/>
    <property type="evidence" value="ECO:0007669"/>
    <property type="project" value="UniProtKB-KW"/>
</dbReference>
<gene>
    <name evidence="7" type="ORF">NDU88_006014</name>
</gene>
<keyword evidence="5" id="KW-0378">Hydrolase</keyword>
<dbReference type="InterPro" id="IPR012337">
    <property type="entry name" value="RNaseH-like_sf"/>
</dbReference>
<dbReference type="Gene3D" id="2.30.30.850">
    <property type="match status" value="1"/>
</dbReference>
<dbReference type="GO" id="GO:0015074">
    <property type="term" value="P:DNA integration"/>
    <property type="evidence" value="ECO:0007669"/>
    <property type="project" value="InterPro"/>
</dbReference>
<keyword evidence="3" id="KW-0540">Nuclease</keyword>
<evidence type="ECO:0000259" key="6">
    <source>
        <dbReference type="PROSITE" id="PS50994"/>
    </source>
</evidence>
<comment type="caution">
    <text evidence="7">The sequence shown here is derived from an EMBL/GenBank/DDBJ whole genome shotgun (WGS) entry which is preliminary data.</text>
</comment>
<dbReference type="Pfam" id="PF18697">
    <property type="entry name" value="MLVIN_C"/>
    <property type="match status" value="1"/>
</dbReference>
<dbReference type="GO" id="GO:0016779">
    <property type="term" value="F:nucleotidyltransferase activity"/>
    <property type="evidence" value="ECO:0007669"/>
    <property type="project" value="UniProtKB-KW"/>
</dbReference>
<dbReference type="InterPro" id="IPR036397">
    <property type="entry name" value="RNaseH_sf"/>
</dbReference>
<dbReference type="EMBL" id="JANPWB010000008">
    <property type="protein sequence ID" value="KAJ1165593.1"/>
    <property type="molecule type" value="Genomic_DNA"/>
</dbReference>
<dbReference type="GO" id="GO:0003676">
    <property type="term" value="F:nucleic acid binding"/>
    <property type="evidence" value="ECO:0007669"/>
    <property type="project" value="InterPro"/>
</dbReference>
<evidence type="ECO:0000256" key="2">
    <source>
        <dbReference type="ARBA" id="ARBA00022695"/>
    </source>
</evidence>
<evidence type="ECO:0000256" key="3">
    <source>
        <dbReference type="ARBA" id="ARBA00022722"/>
    </source>
</evidence>
<feature type="domain" description="Integrase catalytic" evidence="6">
    <location>
        <begin position="1"/>
        <end position="99"/>
    </location>
</feature>
<dbReference type="InterPro" id="IPR001584">
    <property type="entry name" value="Integrase_cat-core"/>
</dbReference>
<dbReference type="Proteomes" id="UP001066276">
    <property type="component" value="Chromosome 4_2"/>
</dbReference>
<name>A0AAV7SND2_PLEWA</name>
<organism evidence="7 8">
    <name type="scientific">Pleurodeles waltl</name>
    <name type="common">Iberian ribbed newt</name>
    <dbReference type="NCBI Taxonomy" id="8319"/>
    <lineage>
        <taxon>Eukaryota</taxon>
        <taxon>Metazoa</taxon>
        <taxon>Chordata</taxon>
        <taxon>Craniata</taxon>
        <taxon>Vertebrata</taxon>
        <taxon>Euteleostomi</taxon>
        <taxon>Amphibia</taxon>
        <taxon>Batrachia</taxon>
        <taxon>Caudata</taxon>
        <taxon>Salamandroidea</taxon>
        <taxon>Salamandridae</taxon>
        <taxon>Pleurodelinae</taxon>
        <taxon>Pleurodeles</taxon>
    </lineage>
</organism>
<dbReference type="InterPro" id="IPR040643">
    <property type="entry name" value="MLVIN_C"/>
</dbReference>
<protein>
    <recommendedName>
        <fullName evidence="6">Integrase catalytic domain-containing protein</fullName>
    </recommendedName>
</protein>
<keyword evidence="8" id="KW-1185">Reference proteome</keyword>
<dbReference type="SUPFAM" id="SSF53098">
    <property type="entry name" value="Ribonuclease H-like"/>
    <property type="match status" value="1"/>
</dbReference>
<dbReference type="GO" id="GO:0004519">
    <property type="term" value="F:endonuclease activity"/>
    <property type="evidence" value="ECO:0007669"/>
    <property type="project" value="UniProtKB-KW"/>
</dbReference>
<keyword evidence="4" id="KW-0255">Endonuclease</keyword>
<sequence length="236" mass="26195">MDTRIKSQESERGSHFNNEVIKLLCAALNIVQKLHCSYHSEASGLVGQMNGTLKSRVAKMCDDMNLKWPHALPLVLMSIRNTPDRNTGLSPHEILMGRAMRLPAVPANALVNITDDMVLDYIKGLADVVRSFSQQVEATTLPPIHDPGHNLRAGDWVVIRKHVRKTCLEPRWKGPHQGVLTTTTVVKCAGIPYSIHANHTKKVACPLDHEEALLRVPTTGKQVSGPEGEQRETDWI</sequence>
<dbReference type="AlphaFoldDB" id="A0AAV7SND2"/>
<reference evidence="7" key="1">
    <citation type="journal article" date="2022" name="bioRxiv">
        <title>Sequencing and chromosome-scale assembly of the giantPleurodeles waltlgenome.</title>
        <authorList>
            <person name="Brown T."/>
            <person name="Elewa A."/>
            <person name="Iarovenko S."/>
            <person name="Subramanian E."/>
            <person name="Araus A.J."/>
            <person name="Petzold A."/>
            <person name="Susuki M."/>
            <person name="Suzuki K.-i.T."/>
            <person name="Hayashi T."/>
            <person name="Toyoda A."/>
            <person name="Oliveira C."/>
            <person name="Osipova E."/>
            <person name="Leigh N.D."/>
            <person name="Simon A."/>
            <person name="Yun M.H."/>
        </authorList>
    </citation>
    <scope>NUCLEOTIDE SEQUENCE</scope>
    <source>
        <strain evidence="7">20211129_DDA</strain>
        <tissue evidence="7">Liver</tissue>
    </source>
</reference>
<dbReference type="PROSITE" id="PS50994">
    <property type="entry name" value="INTEGRASE"/>
    <property type="match status" value="1"/>
</dbReference>
<dbReference type="PANTHER" id="PTHR37984:SF5">
    <property type="entry name" value="PROTEIN NYNRIN-LIKE"/>
    <property type="match status" value="1"/>
</dbReference>